<dbReference type="PANTHER" id="PTHR21310:SF39">
    <property type="entry name" value="AMINOGLYCOSIDE PHOSPHOTRANSFERASE DOMAIN-CONTAINING PROTEIN"/>
    <property type="match status" value="1"/>
</dbReference>
<dbReference type="Pfam" id="PF01636">
    <property type="entry name" value="APH"/>
    <property type="match status" value="1"/>
</dbReference>
<evidence type="ECO:0000313" key="3">
    <source>
        <dbReference type="Proteomes" id="UP000799757"/>
    </source>
</evidence>
<name>A0A6A6WPM2_9PLEO</name>
<dbReference type="AlphaFoldDB" id="A0A6A6WPM2"/>
<dbReference type="InterPro" id="IPR051678">
    <property type="entry name" value="AGP_Transferase"/>
</dbReference>
<keyword evidence="2" id="KW-0808">Transferase</keyword>
<feature type="domain" description="Aminoglycoside phosphotransferase" evidence="1">
    <location>
        <begin position="35"/>
        <end position="242"/>
    </location>
</feature>
<reference evidence="2" key="1">
    <citation type="journal article" date="2020" name="Stud. Mycol.">
        <title>101 Dothideomycetes genomes: a test case for predicting lifestyles and emergence of pathogens.</title>
        <authorList>
            <person name="Haridas S."/>
            <person name="Albert R."/>
            <person name="Binder M."/>
            <person name="Bloem J."/>
            <person name="Labutti K."/>
            <person name="Salamov A."/>
            <person name="Andreopoulos B."/>
            <person name="Baker S."/>
            <person name="Barry K."/>
            <person name="Bills G."/>
            <person name="Bluhm B."/>
            <person name="Cannon C."/>
            <person name="Castanera R."/>
            <person name="Culley D."/>
            <person name="Daum C."/>
            <person name="Ezra D."/>
            <person name="Gonzalez J."/>
            <person name="Henrissat B."/>
            <person name="Kuo A."/>
            <person name="Liang C."/>
            <person name="Lipzen A."/>
            <person name="Lutzoni F."/>
            <person name="Magnuson J."/>
            <person name="Mondo S."/>
            <person name="Nolan M."/>
            <person name="Ohm R."/>
            <person name="Pangilinan J."/>
            <person name="Park H.-J."/>
            <person name="Ramirez L."/>
            <person name="Alfaro M."/>
            <person name="Sun H."/>
            <person name="Tritt A."/>
            <person name="Yoshinaga Y."/>
            <person name="Zwiers L.-H."/>
            <person name="Turgeon B."/>
            <person name="Goodwin S."/>
            <person name="Spatafora J."/>
            <person name="Crous P."/>
            <person name="Grigoriev I."/>
        </authorList>
    </citation>
    <scope>NUCLEOTIDE SEQUENCE</scope>
    <source>
        <strain evidence="2">CBS 109.77</strain>
    </source>
</reference>
<keyword evidence="3" id="KW-1185">Reference proteome</keyword>
<evidence type="ECO:0000259" key="1">
    <source>
        <dbReference type="Pfam" id="PF01636"/>
    </source>
</evidence>
<dbReference type="InterPro" id="IPR002575">
    <property type="entry name" value="Aminoglycoside_PTrfase"/>
</dbReference>
<dbReference type="PANTHER" id="PTHR21310">
    <property type="entry name" value="AMINOGLYCOSIDE PHOSPHOTRANSFERASE-RELATED-RELATED"/>
    <property type="match status" value="1"/>
</dbReference>
<dbReference type="EMBL" id="MU002632">
    <property type="protein sequence ID" value="KAF2785864.1"/>
    <property type="molecule type" value="Genomic_DNA"/>
</dbReference>
<sequence>MGTEFHDDLLQDYSEAELLHHIRASPRHASTPTIYLLSATLLAKIYEPSLIEDVIKTTEVVRQLGIRAPCIKRTIIYERDAFCVMERIQGATLEEMWTRLSWCMTIKIAFQLRHFVKLLRSMTSSTAGSLATGECLSFWLEDRYGLPARSRAEDIAYFIQFWMNFVSIRKEIEAATQVSADAKRHISPIARTFIFTHHDLAPRNLIVDSSGQLWLIDWDYAGFYPIYFEYASLQNFHTPEDWGLFTRLRWNLFSWIAVGRYEQDADVLRLIRFKFTRFAVGRRFELLAKGGPSRIPVS</sequence>
<dbReference type="SUPFAM" id="SSF56112">
    <property type="entry name" value="Protein kinase-like (PK-like)"/>
    <property type="match status" value="1"/>
</dbReference>
<dbReference type="Proteomes" id="UP000799757">
    <property type="component" value="Unassembled WGS sequence"/>
</dbReference>
<accession>A0A6A6WPM2</accession>
<dbReference type="Gene3D" id="3.90.1200.10">
    <property type="match status" value="1"/>
</dbReference>
<dbReference type="InterPro" id="IPR011009">
    <property type="entry name" value="Kinase-like_dom_sf"/>
</dbReference>
<dbReference type="GO" id="GO:0016301">
    <property type="term" value="F:kinase activity"/>
    <property type="evidence" value="ECO:0007669"/>
    <property type="project" value="UniProtKB-KW"/>
</dbReference>
<organism evidence="2 3">
    <name type="scientific">Melanomma pulvis-pyrius CBS 109.77</name>
    <dbReference type="NCBI Taxonomy" id="1314802"/>
    <lineage>
        <taxon>Eukaryota</taxon>
        <taxon>Fungi</taxon>
        <taxon>Dikarya</taxon>
        <taxon>Ascomycota</taxon>
        <taxon>Pezizomycotina</taxon>
        <taxon>Dothideomycetes</taxon>
        <taxon>Pleosporomycetidae</taxon>
        <taxon>Pleosporales</taxon>
        <taxon>Melanommataceae</taxon>
        <taxon>Melanomma</taxon>
    </lineage>
</organism>
<protein>
    <submittedName>
        <fullName evidence="2">Kinase-like protein</fullName>
    </submittedName>
</protein>
<gene>
    <name evidence="2" type="ORF">K505DRAFT_261156</name>
</gene>
<keyword evidence="2" id="KW-0418">Kinase</keyword>
<proteinExistence type="predicted"/>
<evidence type="ECO:0000313" key="2">
    <source>
        <dbReference type="EMBL" id="KAF2785864.1"/>
    </source>
</evidence>
<dbReference type="OrthoDB" id="3250044at2759"/>